<feature type="domain" description="HTH marR-type" evidence="1">
    <location>
        <begin position="27"/>
        <end position="161"/>
    </location>
</feature>
<dbReference type="PROSITE" id="PS50995">
    <property type="entry name" value="HTH_MARR_2"/>
    <property type="match status" value="1"/>
</dbReference>
<dbReference type="InterPro" id="IPR000835">
    <property type="entry name" value="HTH_MarR-typ"/>
</dbReference>
<dbReference type="Pfam" id="PF01047">
    <property type="entry name" value="MarR"/>
    <property type="match status" value="1"/>
</dbReference>
<name>F5R7D5_METUF</name>
<accession>F5R7D5</accession>
<proteinExistence type="predicted"/>
<dbReference type="PANTHER" id="PTHR33164">
    <property type="entry name" value="TRANSCRIPTIONAL REGULATOR, MARR FAMILY"/>
    <property type="match status" value="1"/>
</dbReference>
<dbReference type="Gene3D" id="1.10.10.10">
    <property type="entry name" value="Winged helix-like DNA-binding domain superfamily/Winged helix DNA-binding domain"/>
    <property type="match status" value="1"/>
</dbReference>
<dbReference type="PRINTS" id="PR00598">
    <property type="entry name" value="HTHMARR"/>
</dbReference>
<dbReference type="InterPro" id="IPR036390">
    <property type="entry name" value="WH_DNA-bd_sf"/>
</dbReference>
<protein>
    <submittedName>
        <fullName evidence="2">Transcriptional regulator, MarR family</fullName>
    </submittedName>
</protein>
<keyword evidence="3" id="KW-1185">Reference proteome</keyword>
<evidence type="ECO:0000313" key="3">
    <source>
        <dbReference type="Proteomes" id="UP000005019"/>
    </source>
</evidence>
<evidence type="ECO:0000313" key="2">
    <source>
        <dbReference type="EMBL" id="EGK73438.1"/>
    </source>
</evidence>
<dbReference type="GO" id="GO:0003700">
    <property type="term" value="F:DNA-binding transcription factor activity"/>
    <property type="evidence" value="ECO:0007669"/>
    <property type="project" value="InterPro"/>
</dbReference>
<dbReference type="AlphaFoldDB" id="F5R7D5"/>
<dbReference type="EMBL" id="AFHG01000028">
    <property type="protein sequence ID" value="EGK73438.1"/>
    <property type="molecule type" value="Genomic_DNA"/>
</dbReference>
<dbReference type="RefSeq" id="WP_008057672.1">
    <property type="nucleotide sequence ID" value="NZ_AFHG01000028.1"/>
</dbReference>
<gene>
    <name evidence="2" type="ORF">METUNv1_00065</name>
</gene>
<organism evidence="2 3">
    <name type="scientific">Methyloversatilis universalis (strain ATCC BAA-1314 / DSM 25237 / JCM 13912 / CCUG 52030 / FAM5)</name>
    <dbReference type="NCBI Taxonomy" id="1000565"/>
    <lineage>
        <taxon>Bacteria</taxon>
        <taxon>Pseudomonadati</taxon>
        <taxon>Pseudomonadota</taxon>
        <taxon>Betaproteobacteria</taxon>
        <taxon>Nitrosomonadales</taxon>
        <taxon>Sterolibacteriaceae</taxon>
        <taxon>Methyloversatilis</taxon>
    </lineage>
</organism>
<dbReference type="OrthoDB" id="9787636at2"/>
<dbReference type="STRING" id="1000565.METUNv1_00065"/>
<sequence length="167" mass="18735">MLTVRDLPTPEVLRRFAQRYPDADISGVSTFLTLLRTATELSQMLDAFLARHGLLQGRWWVLILLFREETLESSPSVLADKAGVTRATMTGLLDGLERDGLVQRVYDAADRRRITIRLLPAGQAVLDAVMPDYYRRVRTLMTGLNEDERVLLKSMLGTLRGAADAFA</sequence>
<reference evidence="2 3" key="1">
    <citation type="journal article" date="2011" name="J. Bacteriol.">
        <title>Genome sequence of Methyloversatilis universalis FAM5T, a methylotrophic representative of the order Rhodocyclales.</title>
        <authorList>
            <person name="Kittichotirat W."/>
            <person name="Good N.M."/>
            <person name="Hall R."/>
            <person name="Bringel F."/>
            <person name="Lajus A."/>
            <person name="Medigue C."/>
            <person name="Smalley N.E."/>
            <person name="Beck D."/>
            <person name="Bumgarner R."/>
            <person name="Vuilleumier S."/>
            <person name="Kalyuzhnaya M.G."/>
        </authorList>
    </citation>
    <scope>NUCLEOTIDE SEQUENCE [LARGE SCALE GENOMIC DNA]</scope>
    <source>
        <strain evidence="3">ATCC BAA-1314 / JCM 13912 / FAM5</strain>
    </source>
</reference>
<dbReference type="eggNOG" id="COG1846">
    <property type="taxonomic scope" value="Bacteria"/>
</dbReference>
<dbReference type="Proteomes" id="UP000005019">
    <property type="component" value="Unassembled WGS sequence"/>
</dbReference>
<dbReference type="PANTHER" id="PTHR33164:SF43">
    <property type="entry name" value="HTH-TYPE TRANSCRIPTIONAL REPRESSOR YETL"/>
    <property type="match status" value="1"/>
</dbReference>
<evidence type="ECO:0000259" key="1">
    <source>
        <dbReference type="PROSITE" id="PS50995"/>
    </source>
</evidence>
<dbReference type="SUPFAM" id="SSF46785">
    <property type="entry name" value="Winged helix' DNA-binding domain"/>
    <property type="match status" value="1"/>
</dbReference>
<dbReference type="GO" id="GO:0006950">
    <property type="term" value="P:response to stress"/>
    <property type="evidence" value="ECO:0007669"/>
    <property type="project" value="TreeGrafter"/>
</dbReference>
<dbReference type="SMART" id="SM00347">
    <property type="entry name" value="HTH_MARR"/>
    <property type="match status" value="1"/>
</dbReference>
<dbReference type="InterPro" id="IPR039422">
    <property type="entry name" value="MarR/SlyA-like"/>
</dbReference>
<comment type="caution">
    <text evidence="2">The sequence shown here is derived from an EMBL/GenBank/DDBJ whole genome shotgun (WGS) entry which is preliminary data.</text>
</comment>
<dbReference type="InterPro" id="IPR036388">
    <property type="entry name" value="WH-like_DNA-bd_sf"/>
</dbReference>